<name>A0A2H4J4U9_9CAUD</name>
<evidence type="ECO:0000313" key="3">
    <source>
        <dbReference type="EMBL" id="ASN70285.1"/>
    </source>
</evidence>
<proteinExistence type="predicted"/>
<feature type="coiled-coil region" evidence="1">
    <location>
        <begin position="91"/>
        <end position="125"/>
    </location>
</feature>
<dbReference type="InterPro" id="IPR025580">
    <property type="entry name" value="Gp46"/>
</dbReference>
<sequence>MRKKSLHTMNLHFFGYEGDGAGTGEGEGGGTGEPGNGNGTGGEGAGSGEGQEPAKEKTFDDILREGNFQAEFDRRVQKALGTAKDKWSALMDDKLSEAEKLSKMNKEEKTEYMRQKQEKELLDRESAITRRELMAEAKNTLAEKKLPVSLAEVLNYADADSCSKSITAVEKAFQEAVQAAVEEKLKGGKPPKKATSQEDADLAKQVEALMMGTV</sequence>
<dbReference type="EMBL" id="MF417904">
    <property type="protein sequence ID" value="ASN70285.1"/>
    <property type="molecule type" value="Genomic_DNA"/>
</dbReference>
<accession>A0A2H4J4U9</accession>
<evidence type="ECO:0000256" key="2">
    <source>
        <dbReference type="SAM" id="MobiDB-lite"/>
    </source>
</evidence>
<feature type="compositionally biased region" description="Gly residues" evidence="2">
    <location>
        <begin position="17"/>
        <end position="49"/>
    </location>
</feature>
<gene>
    <name evidence="3" type="ORF">10S9_31</name>
</gene>
<keyword evidence="1" id="KW-0175">Coiled coil</keyword>
<dbReference type="Pfam" id="PF14265">
    <property type="entry name" value="DUF4355"/>
    <property type="match status" value="1"/>
</dbReference>
<protein>
    <recommendedName>
        <fullName evidence="4">DUF4355 domain-containing protein</fullName>
    </recommendedName>
</protein>
<reference evidence="3" key="1">
    <citation type="submission" date="2017-06" db="EMBL/GenBank/DDBJ databases">
        <title>Novel phages from South African skin metaviromes.</title>
        <authorList>
            <person name="van Zyl L.J."/>
            <person name="Abrahams Y."/>
            <person name="Stander E.A."/>
            <person name="Kirby B.M."/>
            <person name="Clavaud C."/>
            <person name="Farcet C."/>
            <person name="Breton L."/>
            <person name="Trindade M.I."/>
        </authorList>
    </citation>
    <scope>NUCLEOTIDE SEQUENCE</scope>
</reference>
<organism evidence="3">
    <name type="scientific">uncultured Caudovirales phage</name>
    <dbReference type="NCBI Taxonomy" id="2100421"/>
    <lineage>
        <taxon>Viruses</taxon>
        <taxon>Duplodnaviria</taxon>
        <taxon>Heunggongvirae</taxon>
        <taxon>Uroviricota</taxon>
        <taxon>Caudoviricetes</taxon>
        <taxon>Peduoviridae</taxon>
        <taxon>Maltschvirus</taxon>
        <taxon>Maltschvirus maltsch</taxon>
    </lineage>
</organism>
<feature type="region of interest" description="Disordered" evidence="2">
    <location>
        <begin position="14"/>
        <end position="57"/>
    </location>
</feature>
<evidence type="ECO:0008006" key="4">
    <source>
        <dbReference type="Google" id="ProtNLM"/>
    </source>
</evidence>
<evidence type="ECO:0000256" key="1">
    <source>
        <dbReference type="SAM" id="Coils"/>
    </source>
</evidence>